<dbReference type="PANTHER" id="PTHR43820">
    <property type="entry name" value="HIGH-AFFINITY BRANCHED-CHAIN AMINO ACID TRANSPORT ATP-BINDING PROTEIN LIVF"/>
    <property type="match status" value="1"/>
</dbReference>
<comment type="similarity">
    <text evidence="1">Belongs to the ABC transporter superfamily.</text>
</comment>
<evidence type="ECO:0000256" key="3">
    <source>
        <dbReference type="ARBA" id="ARBA00022970"/>
    </source>
</evidence>
<dbReference type="GO" id="GO:0016887">
    <property type="term" value="F:ATP hydrolysis activity"/>
    <property type="evidence" value="ECO:0007669"/>
    <property type="project" value="InterPro"/>
</dbReference>
<dbReference type="SUPFAM" id="SSF52540">
    <property type="entry name" value="P-loop containing nucleoside triphosphate hydrolases"/>
    <property type="match status" value="1"/>
</dbReference>
<evidence type="ECO:0000313" key="7">
    <source>
        <dbReference type="Proteomes" id="UP000319449"/>
    </source>
</evidence>
<dbReference type="RefSeq" id="WP_145026229.1">
    <property type="nucleotide sequence ID" value="NZ_VLLN01000051.1"/>
</dbReference>
<keyword evidence="6" id="KW-0067">ATP-binding</keyword>
<dbReference type="GO" id="GO:0015807">
    <property type="term" value="P:L-amino acid transport"/>
    <property type="evidence" value="ECO:0007669"/>
    <property type="project" value="TreeGrafter"/>
</dbReference>
<keyword evidence="3" id="KW-0029">Amino-acid transport</keyword>
<dbReference type="Gene3D" id="3.40.50.300">
    <property type="entry name" value="P-loop containing nucleotide triphosphate hydrolases"/>
    <property type="match status" value="1"/>
</dbReference>
<dbReference type="InterPro" id="IPR003439">
    <property type="entry name" value="ABC_transporter-like_ATP-bd"/>
</dbReference>
<dbReference type="GO" id="GO:0015658">
    <property type="term" value="F:branched-chain amino acid transmembrane transporter activity"/>
    <property type="evidence" value="ECO:0007669"/>
    <property type="project" value="TreeGrafter"/>
</dbReference>
<gene>
    <name evidence="6" type="ORF">JN12_04009</name>
    <name evidence="5" type="ORF">JN12_04039</name>
</gene>
<dbReference type="GO" id="GO:0005524">
    <property type="term" value="F:ATP binding"/>
    <property type="evidence" value="ECO:0007669"/>
    <property type="project" value="UniProtKB-KW"/>
</dbReference>
<evidence type="ECO:0000256" key="1">
    <source>
        <dbReference type="ARBA" id="ARBA00005417"/>
    </source>
</evidence>
<keyword evidence="6" id="KW-0547">Nucleotide-binding</keyword>
<keyword evidence="2" id="KW-0813">Transport</keyword>
<reference evidence="6 7" key="1">
    <citation type="submission" date="2019-07" db="EMBL/GenBank/DDBJ databases">
        <title>Genomic Encyclopedia of Archaeal and Bacterial Type Strains, Phase II (KMG-II): from individual species to whole genera.</title>
        <authorList>
            <person name="Goeker M."/>
        </authorList>
    </citation>
    <scope>NUCLEOTIDE SEQUENCE [LARGE SCALE GENOMIC DNA]</scope>
    <source>
        <strain evidence="6 7">ATCC BAA-1139</strain>
    </source>
</reference>
<dbReference type="AlphaFoldDB" id="A0A562V0J3"/>
<dbReference type="OrthoDB" id="9805130at2"/>
<feature type="non-terminal residue" evidence="6">
    <location>
        <position position="1"/>
    </location>
</feature>
<protein>
    <submittedName>
        <fullName evidence="6">Branched-chain amino acid transport system ATP-binding protein</fullName>
    </submittedName>
</protein>
<keyword evidence="7" id="KW-1185">Reference proteome</keyword>
<dbReference type="InterPro" id="IPR052156">
    <property type="entry name" value="BCAA_Transport_ATP-bd_LivF"/>
</dbReference>
<feature type="domain" description="ABC transporter" evidence="4">
    <location>
        <begin position="3"/>
        <end position="32"/>
    </location>
</feature>
<evidence type="ECO:0000313" key="5">
    <source>
        <dbReference type="EMBL" id="TWJ11262.1"/>
    </source>
</evidence>
<dbReference type="Pfam" id="PF00005">
    <property type="entry name" value="ABC_tran"/>
    <property type="match status" value="1"/>
</dbReference>
<dbReference type="Proteomes" id="UP000319449">
    <property type="component" value="Unassembled WGS sequence"/>
</dbReference>
<evidence type="ECO:0000313" key="6">
    <source>
        <dbReference type="EMBL" id="TWJ11345.1"/>
    </source>
</evidence>
<accession>A0A562V0J3</accession>
<name>A0A562V0J3_9BACT</name>
<proteinExistence type="inferred from homology"/>
<dbReference type="InterPro" id="IPR027417">
    <property type="entry name" value="P-loop_NTPase"/>
</dbReference>
<dbReference type="EMBL" id="VLLN01000055">
    <property type="protein sequence ID" value="TWJ11262.1"/>
    <property type="molecule type" value="Genomic_DNA"/>
</dbReference>
<evidence type="ECO:0000259" key="4">
    <source>
        <dbReference type="Pfam" id="PF00005"/>
    </source>
</evidence>
<dbReference type="PANTHER" id="PTHR43820:SF4">
    <property type="entry name" value="HIGH-AFFINITY BRANCHED-CHAIN AMINO ACID TRANSPORT ATP-BINDING PROTEIN LIVF"/>
    <property type="match status" value="1"/>
</dbReference>
<dbReference type="EMBL" id="VLLN01000051">
    <property type="protein sequence ID" value="TWJ11345.1"/>
    <property type="molecule type" value="Genomic_DNA"/>
</dbReference>
<evidence type="ECO:0000256" key="2">
    <source>
        <dbReference type="ARBA" id="ARBA00022448"/>
    </source>
</evidence>
<comment type="caution">
    <text evidence="6">The sequence shown here is derived from an EMBL/GenBank/DDBJ whole genome shotgun (WGS) entry which is preliminary data.</text>
</comment>
<sequence>LAGTLSGGQQQMVAIARALMGQPKIMLTDEPSLGLAPMIVEQVCKVLVELNKQKGLTVLLVEQNALVALEMSNRAYVLEGGRTILEGAGVELLNNDKVREGYLGV</sequence>
<organism evidence="6 7">
    <name type="scientific">Geobacter argillaceus</name>
    <dbReference type="NCBI Taxonomy" id="345631"/>
    <lineage>
        <taxon>Bacteria</taxon>
        <taxon>Pseudomonadati</taxon>
        <taxon>Thermodesulfobacteriota</taxon>
        <taxon>Desulfuromonadia</taxon>
        <taxon>Geobacterales</taxon>
        <taxon>Geobacteraceae</taxon>
        <taxon>Geobacter</taxon>
    </lineage>
</organism>